<dbReference type="AlphaFoldDB" id="A0A1J3IGI3"/>
<organism evidence="1">
    <name type="scientific">Noccaea caerulescens</name>
    <name type="common">Alpine penny-cress</name>
    <name type="synonym">Thlaspi caerulescens</name>
    <dbReference type="NCBI Taxonomy" id="107243"/>
    <lineage>
        <taxon>Eukaryota</taxon>
        <taxon>Viridiplantae</taxon>
        <taxon>Streptophyta</taxon>
        <taxon>Embryophyta</taxon>
        <taxon>Tracheophyta</taxon>
        <taxon>Spermatophyta</taxon>
        <taxon>Magnoliopsida</taxon>
        <taxon>eudicotyledons</taxon>
        <taxon>Gunneridae</taxon>
        <taxon>Pentapetalae</taxon>
        <taxon>rosids</taxon>
        <taxon>malvids</taxon>
        <taxon>Brassicales</taxon>
        <taxon>Brassicaceae</taxon>
        <taxon>Coluteocarpeae</taxon>
        <taxon>Noccaea</taxon>
    </lineage>
</organism>
<protein>
    <submittedName>
        <fullName evidence="1">Uncharacterized protein</fullName>
    </submittedName>
</protein>
<reference evidence="1" key="1">
    <citation type="submission" date="2016-07" db="EMBL/GenBank/DDBJ databases">
        <title>De novo transcriptome assembly of four accessions of the metal hyperaccumulator plant Noccaea caerulescens.</title>
        <authorList>
            <person name="Blande D."/>
            <person name="Halimaa P."/>
            <person name="Tervahauta A.I."/>
            <person name="Aarts M.G."/>
            <person name="Karenlampi S.O."/>
        </authorList>
    </citation>
    <scope>NUCLEOTIDE SEQUENCE</scope>
</reference>
<proteinExistence type="predicted"/>
<name>A0A1J3IGI3_NOCCA</name>
<sequence>MLQTPLNNNPLYAIQCKRSTRHLLVVTIKIRRLYSQDRLSCCEGSGRATKRRDFSIDFRLSIDPFDVLKYMQRNTRFQTYHVLLKALLADSISKTLYVDEE</sequence>
<dbReference type="EMBL" id="GEVM01026467">
    <property type="protein sequence ID" value="JAU79471.1"/>
    <property type="molecule type" value="Transcribed_RNA"/>
</dbReference>
<accession>A0A1J3IGI3</accession>
<evidence type="ECO:0000313" key="1">
    <source>
        <dbReference type="EMBL" id="JAU79471.1"/>
    </source>
</evidence>
<gene>
    <name evidence="1" type="ORF">MP_TR22276_c2_g1_i1_g.63740</name>
</gene>